<dbReference type="SUPFAM" id="SSF56176">
    <property type="entry name" value="FAD-binding/transporter-associated domain-like"/>
    <property type="match status" value="1"/>
</dbReference>
<dbReference type="SUPFAM" id="SSF55103">
    <property type="entry name" value="FAD-linked oxidases, C-terminal domain"/>
    <property type="match status" value="1"/>
</dbReference>
<dbReference type="PROSITE" id="PS51387">
    <property type="entry name" value="FAD_PCMH"/>
    <property type="match status" value="1"/>
</dbReference>
<dbReference type="InterPro" id="IPR036318">
    <property type="entry name" value="FAD-bd_PCMH-like_sf"/>
</dbReference>
<dbReference type="InterPro" id="IPR016164">
    <property type="entry name" value="FAD-linked_Oxase-like_C"/>
</dbReference>
<evidence type="ECO:0000259" key="6">
    <source>
        <dbReference type="PROSITE" id="PS51387"/>
    </source>
</evidence>
<dbReference type="InParanoid" id="A0A1E7FI22"/>
<evidence type="ECO:0000313" key="8">
    <source>
        <dbReference type="Proteomes" id="UP000095751"/>
    </source>
</evidence>
<evidence type="ECO:0000313" key="7">
    <source>
        <dbReference type="EMBL" id="OEU17774.1"/>
    </source>
</evidence>
<dbReference type="PANTHER" id="PTHR43716">
    <property type="entry name" value="D-2-HYDROXYGLUTARATE DEHYDROGENASE, MITOCHONDRIAL"/>
    <property type="match status" value="1"/>
</dbReference>
<organism evidence="7 8">
    <name type="scientific">Fragilariopsis cylindrus CCMP1102</name>
    <dbReference type="NCBI Taxonomy" id="635003"/>
    <lineage>
        <taxon>Eukaryota</taxon>
        <taxon>Sar</taxon>
        <taxon>Stramenopiles</taxon>
        <taxon>Ochrophyta</taxon>
        <taxon>Bacillariophyta</taxon>
        <taxon>Bacillariophyceae</taxon>
        <taxon>Bacillariophycidae</taxon>
        <taxon>Bacillariales</taxon>
        <taxon>Bacillariaceae</taxon>
        <taxon>Fragilariopsis</taxon>
    </lineage>
</organism>
<dbReference type="OrthoDB" id="5332616at2759"/>
<dbReference type="Gene3D" id="3.30.43.10">
    <property type="entry name" value="Uridine Diphospho-n-acetylenolpyruvylglucosamine Reductase, domain 2"/>
    <property type="match status" value="2"/>
</dbReference>
<feature type="region of interest" description="Disordered" evidence="5">
    <location>
        <begin position="649"/>
        <end position="669"/>
    </location>
</feature>
<evidence type="ECO:0000256" key="3">
    <source>
        <dbReference type="ARBA" id="ARBA00022827"/>
    </source>
</evidence>
<dbReference type="AlphaFoldDB" id="A0A1E7FI22"/>
<gene>
    <name evidence="7" type="ORF">FRACYDRAFT_207885</name>
</gene>
<keyword evidence="3" id="KW-0274">FAD</keyword>
<dbReference type="InterPro" id="IPR051264">
    <property type="entry name" value="FAD-oxidored/transferase_4"/>
</dbReference>
<feature type="domain" description="FAD-binding PCMH-type" evidence="6">
    <location>
        <begin position="135"/>
        <end position="315"/>
    </location>
</feature>
<dbReference type="GO" id="GO:0055085">
    <property type="term" value="P:transmembrane transport"/>
    <property type="evidence" value="ECO:0007669"/>
    <property type="project" value="InterPro"/>
</dbReference>
<dbReference type="GO" id="GO:0016491">
    <property type="term" value="F:oxidoreductase activity"/>
    <property type="evidence" value="ECO:0007669"/>
    <property type="project" value="UniProtKB-KW"/>
</dbReference>
<dbReference type="Pfam" id="PF09330">
    <property type="entry name" value="Lact-deh-memb"/>
    <property type="match status" value="1"/>
</dbReference>
<keyword evidence="2" id="KW-0285">Flavoprotein</keyword>
<dbReference type="EMBL" id="KV784357">
    <property type="protein sequence ID" value="OEU17774.1"/>
    <property type="molecule type" value="Genomic_DNA"/>
</dbReference>
<dbReference type="KEGG" id="fcy:FRACYDRAFT_207885"/>
<evidence type="ECO:0000256" key="2">
    <source>
        <dbReference type="ARBA" id="ARBA00022630"/>
    </source>
</evidence>
<evidence type="ECO:0000256" key="1">
    <source>
        <dbReference type="ARBA" id="ARBA00001974"/>
    </source>
</evidence>
<dbReference type="Pfam" id="PF01565">
    <property type="entry name" value="FAD_binding_4"/>
    <property type="match status" value="1"/>
</dbReference>
<dbReference type="InterPro" id="IPR016167">
    <property type="entry name" value="FAD-bd_PCMH_sub1"/>
</dbReference>
<evidence type="ECO:0000256" key="5">
    <source>
        <dbReference type="SAM" id="MobiDB-lite"/>
    </source>
</evidence>
<dbReference type="PANTHER" id="PTHR43716:SF1">
    <property type="entry name" value="D-2-HYDROXYGLUTARATE DEHYDROGENASE, MITOCHONDRIAL"/>
    <property type="match status" value="1"/>
</dbReference>
<accession>A0A1E7FI22</accession>
<protein>
    <submittedName>
        <fullName evidence="7">FAD-binding domain-containing protein</fullName>
    </submittedName>
</protein>
<evidence type="ECO:0000256" key="4">
    <source>
        <dbReference type="ARBA" id="ARBA00023002"/>
    </source>
</evidence>
<dbReference type="GO" id="GO:0022904">
    <property type="term" value="P:respiratory electron transport chain"/>
    <property type="evidence" value="ECO:0007669"/>
    <property type="project" value="TreeGrafter"/>
</dbReference>
<dbReference type="InterPro" id="IPR016166">
    <property type="entry name" value="FAD-bd_PCMH"/>
</dbReference>
<reference evidence="7 8" key="1">
    <citation type="submission" date="2016-09" db="EMBL/GenBank/DDBJ databases">
        <title>Extensive genetic diversity and differential bi-allelic expression allows diatom success in the polar Southern Ocean.</title>
        <authorList>
            <consortium name="DOE Joint Genome Institute"/>
            <person name="Mock T."/>
            <person name="Otillar R.P."/>
            <person name="Strauss J."/>
            <person name="Dupont C."/>
            <person name="Frickenhaus S."/>
            <person name="Maumus F."/>
            <person name="Mcmullan M."/>
            <person name="Sanges R."/>
            <person name="Schmutz J."/>
            <person name="Toseland A."/>
            <person name="Valas R."/>
            <person name="Veluchamy A."/>
            <person name="Ward B.J."/>
            <person name="Allen A."/>
            <person name="Barry K."/>
            <person name="Falciatore A."/>
            <person name="Ferrante M."/>
            <person name="Fortunato A.E."/>
            <person name="Gloeckner G."/>
            <person name="Gruber A."/>
            <person name="Hipkin R."/>
            <person name="Janech M."/>
            <person name="Kroth P."/>
            <person name="Leese F."/>
            <person name="Lindquist E."/>
            <person name="Lyon B.R."/>
            <person name="Martin J."/>
            <person name="Mayer C."/>
            <person name="Parker M."/>
            <person name="Quesneville H."/>
            <person name="Raymond J."/>
            <person name="Uhlig C."/>
            <person name="Valentin K.U."/>
            <person name="Worden A.Z."/>
            <person name="Armbrust E.V."/>
            <person name="Bowler C."/>
            <person name="Green B."/>
            <person name="Moulton V."/>
            <person name="Van Oosterhout C."/>
            <person name="Grigoriev I."/>
        </authorList>
    </citation>
    <scope>NUCLEOTIDE SEQUENCE [LARGE SCALE GENOMIC DNA]</scope>
    <source>
        <strain evidence="7 8">CCMP1102</strain>
    </source>
</reference>
<dbReference type="Gene3D" id="3.30.465.10">
    <property type="match status" value="1"/>
</dbReference>
<comment type="cofactor">
    <cofactor evidence="1">
        <name>FAD</name>
        <dbReference type="ChEBI" id="CHEBI:57692"/>
    </cofactor>
</comment>
<dbReference type="GO" id="GO:0071949">
    <property type="term" value="F:FAD binding"/>
    <property type="evidence" value="ECO:0007669"/>
    <property type="project" value="InterPro"/>
</dbReference>
<keyword evidence="4" id="KW-0560">Oxidoreductase</keyword>
<name>A0A1E7FI22_9STRA</name>
<sequence>MLRSLLGNKSQTALTFGRRLSSSLSASSNSSSSRYVIPISLLSLTVGFVAGRQSFRTPEEEERLKTLPKGYPLACCGDHVSAATTTTADCDTPGLTAEQEKLIKILKRIVGRTNLLDGREQNTATAAYLKGARLGHGTALAIVRPTKLKQIQEIVQEAADANCAVLVQGSNTGLTGGSVPRLQSDGRSTVIISMKNFDTIFPIDDGEKVVCLAGAGLASLKHFVQDNFPDRESHSILGSTFLNPTTAAGVAFGSGGTQIRKGPACTERALYLKVEVDKYGKHIVKVVNTLGIEGLDEEEGEFTNNRSIMKKSNNTYGKDPSHDHKYKENLCNVDNSVSRFNADTKGLECNRSEGKVLILATVHNTFKAPPRAKSFWLSFSDLDTTIKFKTEVCLDNPADLPMSIEYMNRDSFDVIDGAGRAMGLCIKLLGSDSPIVNKLWDYKLGFEALDFTGAATLPDKLMFFINPILPHILSKRMMEMGRARDHHIATVVGDYNGSLDRFEERFANFCKENEGKVDVHECKTASEQNGVTAFRFVAAAAFKTFCVGEGLQGFSVDYALPKNDGCAPELPASRKPVKRMRYSHFGCNVVHEDLAYEEGVDTHEAKMELKHVVDEVCNGRLPAEHGHGTEYHAPKDTQKRWQKMDPMNVMNPGVGGTSTNYRYKPETKN</sequence>
<keyword evidence="8" id="KW-1185">Reference proteome</keyword>
<dbReference type="Proteomes" id="UP000095751">
    <property type="component" value="Unassembled WGS sequence"/>
</dbReference>
<proteinExistence type="predicted"/>
<dbReference type="InterPro" id="IPR015409">
    <property type="entry name" value="Lactate_DH_C"/>
</dbReference>
<dbReference type="InterPro" id="IPR016169">
    <property type="entry name" value="FAD-bd_PCMH_sub2"/>
</dbReference>
<dbReference type="InterPro" id="IPR006094">
    <property type="entry name" value="Oxid_FAD_bind_N"/>
</dbReference>